<dbReference type="SUPFAM" id="SSF81321">
    <property type="entry name" value="Family A G protein-coupled receptor-like"/>
    <property type="match status" value="1"/>
</dbReference>
<dbReference type="PRINTS" id="PR00237">
    <property type="entry name" value="GPCRRHODOPSN"/>
</dbReference>
<comment type="subcellular location">
    <subcellularLocation>
        <location evidence="1">Cell membrane</location>
        <topology evidence="1">Multi-pass membrane protein</topology>
    </subcellularLocation>
</comment>
<keyword evidence="6" id="KW-0675">Receptor</keyword>
<evidence type="ECO:0000256" key="2">
    <source>
        <dbReference type="ARBA" id="ARBA00022475"/>
    </source>
</evidence>
<gene>
    <name evidence="9" type="ORF">GIL414_LOCUS35457</name>
</gene>
<name>A0A8S2XZS0_9BILA</name>
<feature type="transmembrane region" description="Helical" evidence="7">
    <location>
        <begin position="174"/>
        <end position="198"/>
    </location>
</feature>
<dbReference type="GO" id="GO:0005886">
    <property type="term" value="C:plasma membrane"/>
    <property type="evidence" value="ECO:0007669"/>
    <property type="project" value="UniProtKB-SubCell"/>
</dbReference>
<dbReference type="EMBL" id="CAJOBJ010085152">
    <property type="protein sequence ID" value="CAF4517463.1"/>
    <property type="molecule type" value="Genomic_DNA"/>
</dbReference>
<feature type="transmembrane region" description="Helical" evidence="7">
    <location>
        <begin position="20"/>
        <end position="44"/>
    </location>
</feature>
<evidence type="ECO:0000256" key="5">
    <source>
        <dbReference type="ARBA" id="ARBA00023136"/>
    </source>
</evidence>
<accession>A0A8S2XZS0</accession>
<dbReference type="InterPro" id="IPR017452">
    <property type="entry name" value="GPCR_Rhodpsn_7TM"/>
</dbReference>
<dbReference type="InterPro" id="IPR000276">
    <property type="entry name" value="GPCR_Rhodpsn"/>
</dbReference>
<comment type="caution">
    <text evidence="9">The sequence shown here is derived from an EMBL/GenBank/DDBJ whole genome shotgun (WGS) entry which is preliminary data.</text>
</comment>
<evidence type="ECO:0000259" key="8">
    <source>
        <dbReference type="PROSITE" id="PS50262"/>
    </source>
</evidence>
<protein>
    <recommendedName>
        <fullName evidence="8">G-protein coupled receptors family 1 profile domain-containing protein</fullName>
    </recommendedName>
</protein>
<dbReference type="PANTHER" id="PTHR24241">
    <property type="entry name" value="NEUROPEPTIDE RECEPTOR-RELATED G-PROTEIN COUPLED RECEPTOR"/>
    <property type="match status" value="1"/>
</dbReference>
<evidence type="ECO:0000256" key="1">
    <source>
        <dbReference type="ARBA" id="ARBA00004651"/>
    </source>
</evidence>
<dbReference type="Proteomes" id="UP000681720">
    <property type="component" value="Unassembled WGS sequence"/>
</dbReference>
<dbReference type="AlphaFoldDB" id="A0A8S2XZS0"/>
<keyword evidence="2" id="KW-1003">Cell membrane</keyword>
<proteinExistence type="predicted"/>
<keyword evidence="5 7" id="KW-0472">Membrane</keyword>
<dbReference type="Pfam" id="PF00001">
    <property type="entry name" value="7tm_1"/>
    <property type="match status" value="1"/>
</dbReference>
<dbReference type="GO" id="GO:0004930">
    <property type="term" value="F:G protein-coupled receptor activity"/>
    <property type="evidence" value="ECO:0007669"/>
    <property type="project" value="InterPro"/>
</dbReference>
<keyword evidence="3 7" id="KW-0812">Transmembrane</keyword>
<evidence type="ECO:0000256" key="3">
    <source>
        <dbReference type="ARBA" id="ARBA00022692"/>
    </source>
</evidence>
<feature type="transmembrane region" description="Helical" evidence="7">
    <location>
        <begin position="254"/>
        <end position="276"/>
    </location>
</feature>
<keyword evidence="4 7" id="KW-1133">Transmembrane helix</keyword>
<evidence type="ECO:0000256" key="6">
    <source>
        <dbReference type="ARBA" id="ARBA00023170"/>
    </source>
</evidence>
<dbReference type="Gene3D" id="1.20.1070.10">
    <property type="entry name" value="Rhodopsin 7-helix transmembrane proteins"/>
    <property type="match status" value="1"/>
</dbReference>
<evidence type="ECO:0000256" key="4">
    <source>
        <dbReference type="ARBA" id="ARBA00022989"/>
    </source>
</evidence>
<dbReference type="PROSITE" id="PS50262">
    <property type="entry name" value="G_PROTEIN_RECEP_F1_2"/>
    <property type="match status" value="1"/>
</dbReference>
<feature type="transmembrane region" description="Helical" evidence="7">
    <location>
        <begin position="133"/>
        <end position="154"/>
    </location>
</feature>
<reference evidence="9" key="1">
    <citation type="submission" date="2021-02" db="EMBL/GenBank/DDBJ databases">
        <authorList>
            <person name="Nowell W R."/>
        </authorList>
    </citation>
    <scope>NUCLEOTIDE SEQUENCE</scope>
</reference>
<feature type="transmembrane region" description="Helical" evidence="7">
    <location>
        <begin position="225"/>
        <end position="248"/>
    </location>
</feature>
<feature type="transmembrane region" description="Helical" evidence="7">
    <location>
        <begin position="95"/>
        <end position="121"/>
    </location>
</feature>
<evidence type="ECO:0000313" key="10">
    <source>
        <dbReference type="Proteomes" id="UP000681720"/>
    </source>
</evidence>
<feature type="domain" description="G-protein coupled receptors family 1 profile" evidence="8">
    <location>
        <begin position="35"/>
        <end position="248"/>
    </location>
</feature>
<dbReference type="CDD" id="cd00637">
    <property type="entry name" value="7tm_classA_rhodopsin-like"/>
    <property type="match status" value="1"/>
</dbReference>
<sequence>MNSTIITTTIYSYEIANYSIVAPISITLAILALISSILIVVTLVFHRRMHTVSHLLIGNTCVWTIFCCAIQVNNFIYLLFIEWDTSNISCRWRGYFAYMTLSGVTYSYIVQAISRLFFIVLATKYRWIVSFKIHFILIGIQWIVVTVVALPAIMTTDIFFRPLSLCWVPRINMVHVYYSVLAYYCLPTVLIFVIYAYVYRRVRLSSAQVSERTGGRQQQNRDLKIFRNLIVLFTIYLSGGTPATIYIFSGINIIYSFGVIFVPFSIFIEKLGTFFLDRELFNVTKTVIYRKRTRVVPTTTASVLSDKKLSTQKSELFFWSMDVEIIIENDHESLITTTILKSKENKNVEVVPSA</sequence>
<evidence type="ECO:0000256" key="7">
    <source>
        <dbReference type="SAM" id="Phobius"/>
    </source>
</evidence>
<organism evidence="9 10">
    <name type="scientific">Rotaria magnacalcarata</name>
    <dbReference type="NCBI Taxonomy" id="392030"/>
    <lineage>
        <taxon>Eukaryota</taxon>
        <taxon>Metazoa</taxon>
        <taxon>Spiralia</taxon>
        <taxon>Gnathifera</taxon>
        <taxon>Rotifera</taxon>
        <taxon>Eurotatoria</taxon>
        <taxon>Bdelloidea</taxon>
        <taxon>Philodinida</taxon>
        <taxon>Philodinidae</taxon>
        <taxon>Rotaria</taxon>
    </lineage>
</organism>
<feature type="non-terminal residue" evidence="9">
    <location>
        <position position="1"/>
    </location>
</feature>
<feature type="transmembrane region" description="Helical" evidence="7">
    <location>
        <begin position="56"/>
        <end position="80"/>
    </location>
</feature>
<evidence type="ECO:0000313" key="9">
    <source>
        <dbReference type="EMBL" id="CAF4517463.1"/>
    </source>
</evidence>